<proteinExistence type="predicted"/>
<name>A0A9Q1GAC1_SYNKA</name>
<feature type="region of interest" description="Disordered" evidence="1">
    <location>
        <begin position="1"/>
        <end position="92"/>
    </location>
</feature>
<feature type="compositionally biased region" description="Polar residues" evidence="1">
    <location>
        <begin position="76"/>
        <end position="92"/>
    </location>
</feature>
<feature type="compositionally biased region" description="Basic and acidic residues" evidence="1">
    <location>
        <begin position="62"/>
        <end position="74"/>
    </location>
</feature>
<feature type="compositionally biased region" description="Basic and acidic residues" evidence="1">
    <location>
        <begin position="1"/>
        <end position="10"/>
    </location>
</feature>
<comment type="caution">
    <text evidence="2">The sequence shown here is derived from an EMBL/GenBank/DDBJ whole genome shotgun (WGS) entry which is preliminary data.</text>
</comment>
<evidence type="ECO:0000313" key="2">
    <source>
        <dbReference type="EMBL" id="KAJ8379577.1"/>
    </source>
</evidence>
<dbReference type="Proteomes" id="UP001152622">
    <property type="component" value="Chromosome 1"/>
</dbReference>
<keyword evidence="3" id="KW-1185">Reference proteome</keyword>
<dbReference type="EMBL" id="JAINUF010000001">
    <property type="protein sequence ID" value="KAJ8379577.1"/>
    <property type="molecule type" value="Genomic_DNA"/>
</dbReference>
<gene>
    <name evidence="2" type="ORF">SKAU_G00003550</name>
</gene>
<evidence type="ECO:0000313" key="3">
    <source>
        <dbReference type="Proteomes" id="UP001152622"/>
    </source>
</evidence>
<organism evidence="2 3">
    <name type="scientific">Synaphobranchus kaupii</name>
    <name type="common">Kaup's arrowtooth eel</name>
    <dbReference type="NCBI Taxonomy" id="118154"/>
    <lineage>
        <taxon>Eukaryota</taxon>
        <taxon>Metazoa</taxon>
        <taxon>Chordata</taxon>
        <taxon>Craniata</taxon>
        <taxon>Vertebrata</taxon>
        <taxon>Euteleostomi</taxon>
        <taxon>Actinopterygii</taxon>
        <taxon>Neopterygii</taxon>
        <taxon>Teleostei</taxon>
        <taxon>Anguilliformes</taxon>
        <taxon>Synaphobranchidae</taxon>
        <taxon>Synaphobranchus</taxon>
    </lineage>
</organism>
<protein>
    <submittedName>
        <fullName evidence="2">Uncharacterized protein</fullName>
    </submittedName>
</protein>
<accession>A0A9Q1GAC1</accession>
<dbReference type="AlphaFoldDB" id="A0A9Q1GAC1"/>
<sequence length="92" mass="10050">MAEKHGEKQTGGETSRPCGRQKTPLQGPLLSSNGALSRGRPTRTLQREIRVLSRGSASLSIRRIDPSRPLRERSPSAVSSRLGAQTEQRAFV</sequence>
<reference evidence="2" key="1">
    <citation type="journal article" date="2023" name="Science">
        <title>Genome structures resolve the early diversification of teleost fishes.</title>
        <authorList>
            <person name="Parey E."/>
            <person name="Louis A."/>
            <person name="Montfort J."/>
            <person name="Bouchez O."/>
            <person name="Roques C."/>
            <person name="Iampietro C."/>
            <person name="Lluch J."/>
            <person name="Castinel A."/>
            <person name="Donnadieu C."/>
            <person name="Desvignes T."/>
            <person name="Floi Bucao C."/>
            <person name="Jouanno E."/>
            <person name="Wen M."/>
            <person name="Mejri S."/>
            <person name="Dirks R."/>
            <person name="Jansen H."/>
            <person name="Henkel C."/>
            <person name="Chen W.J."/>
            <person name="Zahm M."/>
            <person name="Cabau C."/>
            <person name="Klopp C."/>
            <person name="Thompson A.W."/>
            <person name="Robinson-Rechavi M."/>
            <person name="Braasch I."/>
            <person name="Lecointre G."/>
            <person name="Bobe J."/>
            <person name="Postlethwait J.H."/>
            <person name="Berthelot C."/>
            <person name="Roest Crollius H."/>
            <person name="Guiguen Y."/>
        </authorList>
    </citation>
    <scope>NUCLEOTIDE SEQUENCE</scope>
    <source>
        <strain evidence="2">WJC10195</strain>
    </source>
</reference>
<evidence type="ECO:0000256" key="1">
    <source>
        <dbReference type="SAM" id="MobiDB-lite"/>
    </source>
</evidence>